<dbReference type="AlphaFoldDB" id="A0A1L3ZVL3"/>
<gene>
    <name evidence="2" type="ORF">BSL82_10070</name>
</gene>
<accession>A0A1L3ZVL3</accession>
<dbReference type="SUPFAM" id="SSF51306">
    <property type="entry name" value="LexA/Signal peptidase"/>
    <property type="match status" value="1"/>
</dbReference>
<proteinExistence type="predicted"/>
<dbReference type="InterPro" id="IPR036286">
    <property type="entry name" value="LexA/Signal_pep-like_sf"/>
</dbReference>
<sequence>MEPTEIIARLKALGVPAKRVAEAIGRSPPVASKLLGATGEGRALKAHEIAPLIKLIREYEADTAAPAALSEYVMVDVLPTYAGMGGGGSADEEHEQALVPRRLVEEQLRGRAQDFVLVNARGDSMAPDFEHEDQVLVDKRDRLPTQPGPFVLWDGDGYVIKNLSRSVGRMDVIRVASSNSKYPADELPADSVHILGRPVWYGRRL</sequence>
<dbReference type="RefSeq" id="WP_072597308.1">
    <property type="nucleotide sequence ID" value="NZ_CP018221.1"/>
</dbReference>
<dbReference type="EMBL" id="CP018221">
    <property type="protein sequence ID" value="API59619.1"/>
    <property type="molecule type" value="Genomic_DNA"/>
</dbReference>
<dbReference type="InterPro" id="IPR015927">
    <property type="entry name" value="Peptidase_S24_S26A/B/C"/>
</dbReference>
<dbReference type="KEGG" id="sphj:BSL82_10070"/>
<keyword evidence="3" id="KW-1185">Reference proteome</keyword>
<reference evidence="3" key="1">
    <citation type="submission" date="2016-11" db="EMBL/GenBank/DDBJ databases">
        <title>Complete Genome Sequence of alachlor-degrading Sphingomonas sp. strain JJ-A5.</title>
        <authorList>
            <person name="Lee H."/>
            <person name="Ka J.-O."/>
        </authorList>
    </citation>
    <scope>NUCLEOTIDE SEQUENCE [LARGE SCALE GENOMIC DNA]</scope>
    <source>
        <strain evidence="3">JJ-A5</strain>
    </source>
</reference>
<protein>
    <recommendedName>
        <fullName evidence="1">Peptidase S24/S26A/S26B/S26C domain-containing protein</fullName>
    </recommendedName>
</protein>
<dbReference type="OrthoDB" id="528805at2"/>
<dbReference type="STRING" id="1921510.BSL82_10070"/>
<evidence type="ECO:0000313" key="2">
    <source>
        <dbReference type="EMBL" id="API59619.1"/>
    </source>
</evidence>
<dbReference type="CDD" id="cd06529">
    <property type="entry name" value="S24_LexA-like"/>
    <property type="match status" value="1"/>
</dbReference>
<dbReference type="Proteomes" id="UP000182063">
    <property type="component" value="Chromosome"/>
</dbReference>
<name>A0A1L3ZVL3_9SPHN</name>
<dbReference type="InterPro" id="IPR039418">
    <property type="entry name" value="LexA-like"/>
</dbReference>
<feature type="domain" description="Peptidase S24/S26A/S26B/S26C" evidence="1">
    <location>
        <begin position="85"/>
        <end position="197"/>
    </location>
</feature>
<organism evidence="2 3">
    <name type="scientific">Tardibacter chloracetimidivorans</name>
    <dbReference type="NCBI Taxonomy" id="1921510"/>
    <lineage>
        <taxon>Bacteria</taxon>
        <taxon>Pseudomonadati</taxon>
        <taxon>Pseudomonadota</taxon>
        <taxon>Alphaproteobacteria</taxon>
        <taxon>Sphingomonadales</taxon>
        <taxon>Sphingomonadaceae</taxon>
        <taxon>Tardibacter</taxon>
    </lineage>
</organism>
<evidence type="ECO:0000313" key="3">
    <source>
        <dbReference type="Proteomes" id="UP000182063"/>
    </source>
</evidence>
<evidence type="ECO:0000259" key="1">
    <source>
        <dbReference type="Pfam" id="PF00717"/>
    </source>
</evidence>
<dbReference type="Gene3D" id="2.10.109.10">
    <property type="entry name" value="Umud Fragment, subunit A"/>
    <property type="match status" value="1"/>
</dbReference>
<dbReference type="Pfam" id="PF00717">
    <property type="entry name" value="Peptidase_S24"/>
    <property type="match status" value="1"/>
</dbReference>